<organism evidence="1 2">
    <name type="scientific">Pseudoteredinibacter isoporae</name>
    <dbReference type="NCBI Taxonomy" id="570281"/>
    <lineage>
        <taxon>Bacteria</taxon>
        <taxon>Pseudomonadati</taxon>
        <taxon>Pseudomonadota</taxon>
        <taxon>Gammaproteobacteria</taxon>
        <taxon>Cellvibrionales</taxon>
        <taxon>Cellvibrionaceae</taxon>
        <taxon>Pseudoteredinibacter</taxon>
    </lineage>
</organism>
<name>A0A7X0JVN0_9GAMM</name>
<evidence type="ECO:0000313" key="2">
    <source>
        <dbReference type="Proteomes" id="UP000528457"/>
    </source>
</evidence>
<accession>A0A7X0JVN0</accession>
<dbReference type="EMBL" id="JACHHT010000003">
    <property type="protein sequence ID" value="MBB6523093.1"/>
    <property type="molecule type" value="Genomic_DNA"/>
</dbReference>
<reference evidence="1 2" key="1">
    <citation type="submission" date="2020-08" db="EMBL/GenBank/DDBJ databases">
        <title>Genomic Encyclopedia of Type Strains, Phase IV (KMG-IV): sequencing the most valuable type-strain genomes for metagenomic binning, comparative biology and taxonomic classification.</title>
        <authorList>
            <person name="Goeker M."/>
        </authorList>
    </citation>
    <scope>NUCLEOTIDE SEQUENCE [LARGE SCALE GENOMIC DNA]</scope>
    <source>
        <strain evidence="1 2">DSM 22368</strain>
    </source>
</reference>
<dbReference type="InParanoid" id="A0A7X0JVN0"/>
<dbReference type="RefSeq" id="WP_166843832.1">
    <property type="nucleotide sequence ID" value="NZ_JAAONY010000003.1"/>
</dbReference>
<protein>
    <submittedName>
        <fullName evidence="1">Uncharacterized protein</fullName>
    </submittedName>
</protein>
<comment type="caution">
    <text evidence="1">The sequence shown here is derived from an EMBL/GenBank/DDBJ whole genome shotgun (WGS) entry which is preliminary data.</text>
</comment>
<proteinExistence type="predicted"/>
<dbReference type="Proteomes" id="UP000528457">
    <property type="component" value="Unassembled WGS sequence"/>
</dbReference>
<dbReference type="AlphaFoldDB" id="A0A7X0JVN0"/>
<evidence type="ECO:0000313" key="1">
    <source>
        <dbReference type="EMBL" id="MBB6523093.1"/>
    </source>
</evidence>
<keyword evidence="2" id="KW-1185">Reference proteome</keyword>
<gene>
    <name evidence="1" type="ORF">HNR48_003395</name>
</gene>
<sequence length="82" mass="8971">MDPQKLFAKHDISNSDIDQICQTFKARIKDQELPRQAEVLLESAAVDLALGAIEMSQETQAAMGDALSPKDLIQVLTGCELN</sequence>